<dbReference type="GO" id="GO:0007165">
    <property type="term" value="P:signal transduction"/>
    <property type="evidence" value="ECO:0007669"/>
    <property type="project" value="UniProtKB-KW"/>
</dbReference>
<dbReference type="PANTHER" id="PTHR32089:SF112">
    <property type="entry name" value="LYSOZYME-LIKE PROTEIN-RELATED"/>
    <property type="match status" value="1"/>
</dbReference>
<dbReference type="AlphaFoldDB" id="A0A1I1N844"/>
<evidence type="ECO:0000256" key="2">
    <source>
        <dbReference type="PROSITE-ProRule" id="PRU00284"/>
    </source>
</evidence>
<gene>
    <name evidence="4" type="ORF">SAMN05421842_11432</name>
</gene>
<name>A0A1I1N844_9CLOT</name>
<evidence type="ECO:0000313" key="4">
    <source>
        <dbReference type="EMBL" id="SFC93777.1"/>
    </source>
</evidence>
<dbReference type="Gene3D" id="1.10.287.950">
    <property type="entry name" value="Methyl-accepting chemotaxis protein"/>
    <property type="match status" value="1"/>
</dbReference>
<reference evidence="4 5" key="1">
    <citation type="submission" date="2016-10" db="EMBL/GenBank/DDBJ databases">
        <authorList>
            <person name="de Groot N.N."/>
        </authorList>
    </citation>
    <scope>NUCLEOTIDE SEQUENCE [LARGE SCALE GENOMIC DNA]</scope>
    <source>
        <strain evidence="4 5">DSM 12992</strain>
    </source>
</reference>
<dbReference type="GO" id="GO:0016020">
    <property type="term" value="C:membrane"/>
    <property type="evidence" value="ECO:0007669"/>
    <property type="project" value="InterPro"/>
</dbReference>
<dbReference type="SMART" id="SM00283">
    <property type="entry name" value="MA"/>
    <property type="match status" value="1"/>
</dbReference>
<dbReference type="Proteomes" id="UP000199263">
    <property type="component" value="Unassembled WGS sequence"/>
</dbReference>
<dbReference type="PANTHER" id="PTHR32089">
    <property type="entry name" value="METHYL-ACCEPTING CHEMOTAXIS PROTEIN MCPB"/>
    <property type="match status" value="1"/>
</dbReference>
<dbReference type="PROSITE" id="PS50111">
    <property type="entry name" value="CHEMOTAXIS_TRANSDUC_2"/>
    <property type="match status" value="1"/>
</dbReference>
<dbReference type="RefSeq" id="WP_090091495.1">
    <property type="nucleotide sequence ID" value="NZ_FOMG01000014.1"/>
</dbReference>
<dbReference type="Pfam" id="PF00015">
    <property type="entry name" value="MCPsignal"/>
    <property type="match status" value="1"/>
</dbReference>
<dbReference type="OrthoDB" id="1675535at2"/>
<sequence>MIKMLDKNELDMDALEIKDIIDTKLLQKFQDDFAFAMNCASVTVDKNGKAVTNPSSYTKFCNDLIHSTKKGDDRCAASHKRMGEEARRTGKPFVGVCHAGLIDFAAPIIIEGSLIGTVLGGQMLNIAPKEHDFIQIAKEIDVHGDSLVEAVHQVNIVDMKNIEAAANVLFLVVNSLAKNGHNEIKLDILSKRLSDNFMQVSATVEELSASATNIASQQEELNSEVTQVGVVTEQINGILDAIKSIAAQTKMLGLNASIEAARAGELGKGFSVVAKEIRNLAENSKETAKSISELTTKIQESVNGTIKNSKITLETTKEQSNAMEAVNENIQDSLYIVDQLNNMMENLK</sequence>
<keyword evidence="1 2" id="KW-0807">Transducer</keyword>
<accession>A0A1I1N844</accession>
<dbReference type="SUPFAM" id="SSF58104">
    <property type="entry name" value="Methyl-accepting chemotaxis protein (MCP) signaling domain"/>
    <property type="match status" value="1"/>
</dbReference>
<evidence type="ECO:0000313" key="5">
    <source>
        <dbReference type="Proteomes" id="UP000199263"/>
    </source>
</evidence>
<evidence type="ECO:0000256" key="1">
    <source>
        <dbReference type="ARBA" id="ARBA00023224"/>
    </source>
</evidence>
<dbReference type="InterPro" id="IPR018771">
    <property type="entry name" value="PocR_dom"/>
</dbReference>
<evidence type="ECO:0000259" key="3">
    <source>
        <dbReference type="PROSITE" id="PS50111"/>
    </source>
</evidence>
<dbReference type="EMBL" id="FOMG01000014">
    <property type="protein sequence ID" value="SFC93777.1"/>
    <property type="molecule type" value="Genomic_DNA"/>
</dbReference>
<protein>
    <submittedName>
        <fullName evidence="4">Ligand-binding sensor domain-containing protein</fullName>
    </submittedName>
</protein>
<organism evidence="4 5">
    <name type="scientific">Clostridium uliginosum</name>
    <dbReference type="NCBI Taxonomy" id="119641"/>
    <lineage>
        <taxon>Bacteria</taxon>
        <taxon>Bacillati</taxon>
        <taxon>Bacillota</taxon>
        <taxon>Clostridia</taxon>
        <taxon>Eubacteriales</taxon>
        <taxon>Clostridiaceae</taxon>
        <taxon>Clostridium</taxon>
    </lineage>
</organism>
<dbReference type="STRING" id="119641.SAMN05421842_11432"/>
<proteinExistence type="predicted"/>
<dbReference type="InterPro" id="IPR004089">
    <property type="entry name" value="MCPsignal_dom"/>
</dbReference>
<keyword evidence="5" id="KW-1185">Reference proteome</keyword>
<dbReference type="Pfam" id="PF10114">
    <property type="entry name" value="PocR"/>
    <property type="match status" value="1"/>
</dbReference>
<feature type="domain" description="Methyl-accepting transducer" evidence="3">
    <location>
        <begin position="191"/>
        <end position="348"/>
    </location>
</feature>